<dbReference type="Pfam" id="PF07963">
    <property type="entry name" value="N_methyl"/>
    <property type="match status" value="1"/>
</dbReference>
<dbReference type="NCBIfam" id="TIGR02532">
    <property type="entry name" value="IV_pilin_GFxxxE"/>
    <property type="match status" value="1"/>
</dbReference>
<sequence>MKARGFTLLEMLIALTLMGLLFTALFSAFYTLSRSWDAADSRISQTEDRRLIAEFLRRQLSQAMVLKISNEQDEKVYAFEANAERIRYAAPLQPLQHQGGIFLIELSIVSSKAGKALEMRYAPYRPELTWDKAFADSEPVPIYDQLKDASFAYFGQSSEGEEAQWQDEWQDIPFYPQLVKIDLADAQQVWPLLQIPLPQVSDYANHNTAPK</sequence>
<reference evidence="2" key="1">
    <citation type="journal article" date="2023" name="Int. J. Mol. Sci.">
        <title>Metagenomics Revealed a New Genus 'Candidatus Thiocaldithrix dubininis' gen. nov., sp. nov. and a New Species 'Candidatus Thiothrix putei' sp. nov. in the Family Thiotrichaceae, Some Members of Which Have Traits of Both Na+- and H+-Motive Energetics.</title>
        <authorList>
            <person name="Ravin N.V."/>
            <person name="Muntyan M.S."/>
            <person name="Smolyakov D.D."/>
            <person name="Rudenko T.S."/>
            <person name="Beletsky A.V."/>
            <person name="Mardanov A.V."/>
            <person name="Grabovich M.Y."/>
        </authorList>
    </citation>
    <scope>NUCLEOTIDE SEQUENCE</scope>
    <source>
        <strain evidence="2">GKL-01</strain>
    </source>
</reference>
<dbReference type="Proteomes" id="UP001300672">
    <property type="component" value="Chromosome"/>
</dbReference>
<keyword evidence="1" id="KW-0812">Transmembrane</keyword>
<organism evidence="2">
    <name type="scientific">Candidatus Thiocaldithrix dubininis</name>
    <dbReference type="NCBI Taxonomy" id="3080823"/>
    <lineage>
        <taxon>Bacteria</taxon>
        <taxon>Pseudomonadati</taxon>
        <taxon>Pseudomonadota</taxon>
        <taxon>Gammaproteobacteria</taxon>
        <taxon>Thiotrichales</taxon>
        <taxon>Thiotrichaceae</taxon>
        <taxon>Candidatus Thiocaldithrix</taxon>
    </lineage>
</organism>
<name>A0AA95H371_9GAMM</name>
<dbReference type="InterPro" id="IPR045584">
    <property type="entry name" value="Pilin-like"/>
</dbReference>
<accession>A0AA95H371</accession>
<protein>
    <submittedName>
        <fullName evidence="2">Prepilin-type N-terminal cleavage/methylation domain-containing protein</fullName>
    </submittedName>
</protein>
<evidence type="ECO:0000313" key="2">
    <source>
        <dbReference type="EMBL" id="WGZ90247.1"/>
    </source>
</evidence>
<evidence type="ECO:0000256" key="1">
    <source>
        <dbReference type="SAM" id="Phobius"/>
    </source>
</evidence>
<gene>
    <name evidence="2" type="ORF">QJT80_12155</name>
</gene>
<keyword evidence="1" id="KW-0472">Membrane</keyword>
<dbReference type="SUPFAM" id="SSF54523">
    <property type="entry name" value="Pili subunits"/>
    <property type="match status" value="1"/>
</dbReference>
<keyword evidence="1" id="KW-1133">Transmembrane helix</keyword>
<dbReference type="InterPro" id="IPR012902">
    <property type="entry name" value="N_methyl_site"/>
</dbReference>
<reference evidence="2" key="2">
    <citation type="submission" date="2023-04" db="EMBL/GenBank/DDBJ databases">
        <authorList>
            <person name="Beletskiy A.V."/>
            <person name="Mardanov A.V."/>
            <person name="Ravin N.V."/>
        </authorList>
    </citation>
    <scope>NUCLEOTIDE SEQUENCE</scope>
    <source>
        <strain evidence="2">GKL-01</strain>
    </source>
</reference>
<proteinExistence type="predicted"/>
<dbReference type="KEGG" id="tdu:QJT80_12155"/>
<dbReference type="PROSITE" id="PS00409">
    <property type="entry name" value="PROKAR_NTER_METHYL"/>
    <property type="match status" value="1"/>
</dbReference>
<dbReference type="EMBL" id="CP124755">
    <property type="protein sequence ID" value="WGZ90247.1"/>
    <property type="molecule type" value="Genomic_DNA"/>
</dbReference>
<feature type="transmembrane region" description="Helical" evidence="1">
    <location>
        <begin position="12"/>
        <end position="32"/>
    </location>
</feature>
<dbReference type="AlphaFoldDB" id="A0AA95H371"/>